<name>A0A6J3LRA6_9PEZI</name>
<dbReference type="PROSITE" id="PS51683">
    <property type="entry name" value="SAM_OMT_II"/>
    <property type="match status" value="1"/>
</dbReference>
<gene>
    <name evidence="7" type="ORF">K489DRAFT_385106</name>
</gene>
<evidence type="ECO:0000256" key="2">
    <source>
        <dbReference type="ARBA" id="ARBA00022679"/>
    </source>
</evidence>
<dbReference type="Pfam" id="PF08100">
    <property type="entry name" value="Dimerisation"/>
    <property type="match status" value="1"/>
</dbReference>
<evidence type="ECO:0000256" key="3">
    <source>
        <dbReference type="ARBA" id="ARBA00022691"/>
    </source>
</evidence>
<organism evidence="7">
    <name type="scientific">Dissoconium aciculare CBS 342.82</name>
    <dbReference type="NCBI Taxonomy" id="1314786"/>
    <lineage>
        <taxon>Eukaryota</taxon>
        <taxon>Fungi</taxon>
        <taxon>Dikarya</taxon>
        <taxon>Ascomycota</taxon>
        <taxon>Pezizomycotina</taxon>
        <taxon>Dothideomycetes</taxon>
        <taxon>Dothideomycetidae</taxon>
        <taxon>Mycosphaerellales</taxon>
        <taxon>Dissoconiaceae</taxon>
        <taxon>Dissoconium</taxon>
    </lineage>
</organism>
<proteinExistence type="predicted"/>
<dbReference type="InterPro" id="IPR001077">
    <property type="entry name" value="COMT_C"/>
</dbReference>
<dbReference type="PANTHER" id="PTHR43712:SF4">
    <property type="entry name" value="O-METHYLTRANSFERASE DOMAIN-CONTAINING PROTEIN"/>
    <property type="match status" value="1"/>
</dbReference>
<keyword evidence="1" id="KW-0489">Methyltransferase</keyword>
<dbReference type="Pfam" id="PF00891">
    <property type="entry name" value="Methyltransf_2"/>
    <property type="match status" value="1"/>
</dbReference>
<dbReference type="Proteomes" id="UP000504637">
    <property type="component" value="Unplaced"/>
</dbReference>
<evidence type="ECO:0000256" key="1">
    <source>
        <dbReference type="ARBA" id="ARBA00022603"/>
    </source>
</evidence>
<dbReference type="InterPro" id="IPR016461">
    <property type="entry name" value="COMT-like"/>
</dbReference>
<dbReference type="GO" id="GO:0008171">
    <property type="term" value="F:O-methyltransferase activity"/>
    <property type="evidence" value="ECO:0007669"/>
    <property type="project" value="InterPro"/>
</dbReference>
<feature type="domain" description="O-methyltransferase dimerisation" evidence="5">
    <location>
        <begin position="64"/>
        <end position="129"/>
    </location>
</feature>
<reference evidence="7" key="2">
    <citation type="submission" date="2020-04" db="EMBL/GenBank/DDBJ databases">
        <authorList>
            <consortium name="NCBI Genome Project"/>
        </authorList>
    </citation>
    <scope>NUCLEOTIDE SEQUENCE</scope>
    <source>
        <strain evidence="7">CBS 342.82</strain>
    </source>
</reference>
<evidence type="ECO:0000259" key="4">
    <source>
        <dbReference type="Pfam" id="PF00891"/>
    </source>
</evidence>
<accession>A0A6J3LRA6</accession>
<dbReference type="AlphaFoldDB" id="A0A6J3LRA6"/>
<dbReference type="PANTHER" id="PTHR43712">
    <property type="entry name" value="PUTATIVE (AFU_ORTHOLOGUE AFUA_4G14580)-RELATED"/>
    <property type="match status" value="1"/>
</dbReference>
<evidence type="ECO:0000313" key="6">
    <source>
        <dbReference type="Proteomes" id="UP000504637"/>
    </source>
</evidence>
<evidence type="ECO:0000313" key="7">
    <source>
        <dbReference type="RefSeq" id="XP_033455189.1"/>
    </source>
</evidence>
<dbReference type="SUPFAM" id="SSF46785">
    <property type="entry name" value="Winged helix' DNA-binding domain"/>
    <property type="match status" value="1"/>
</dbReference>
<dbReference type="SUPFAM" id="SSF53335">
    <property type="entry name" value="S-adenosyl-L-methionine-dependent methyltransferases"/>
    <property type="match status" value="1"/>
</dbReference>
<dbReference type="Gene3D" id="1.10.10.10">
    <property type="entry name" value="Winged helix-like DNA-binding domain superfamily/Winged helix DNA-binding domain"/>
    <property type="match status" value="1"/>
</dbReference>
<keyword evidence="3" id="KW-0949">S-adenosyl-L-methionine</keyword>
<sequence length="397" mass="44416">MTLHSPNSAIIAEAEQLVADLKGHTGSPVDQIKAVRQLDKLRCLVHNGFDALLFQAQPFQILPALNLLMEHGVFDAVPLSTSISISDLATAVKLDSEILRRFLRIVLTQGIFTEHSDVVEHTAASAIFRTDHAASFYRLGTAQFSQWWKVSDYLKSHSAKDSQDATKVPYVWALGKEGKTYYEALEEDPTVSDAWHKGMIMIESTQPVTGMFPFKSMQAAVESEPHRPFVVDVGGGRGNALTSIMKECGGSFGAKVILQDMTEVLEGKDPVRVNGVENMPHNFYENQPVRNAHIYYLRNVLHNHYDDRSQKILRKIVDAMGATSRVLICEMILPQTSPAGSDPFPFFMDLNMFMEGGIERTEEHWDELLSSVGLEIKNIWRREENPVQATIEACLRG</sequence>
<protein>
    <submittedName>
        <fullName evidence="7">O-methyltransferase</fullName>
    </submittedName>
</protein>
<dbReference type="GO" id="GO:0032259">
    <property type="term" value="P:methylation"/>
    <property type="evidence" value="ECO:0007669"/>
    <property type="project" value="UniProtKB-KW"/>
</dbReference>
<evidence type="ECO:0000259" key="5">
    <source>
        <dbReference type="Pfam" id="PF08100"/>
    </source>
</evidence>
<feature type="non-terminal residue" evidence="7">
    <location>
        <position position="1"/>
    </location>
</feature>
<keyword evidence="6" id="KW-1185">Reference proteome</keyword>
<dbReference type="RefSeq" id="XP_033455189.1">
    <property type="nucleotide sequence ID" value="XM_033606017.1"/>
</dbReference>
<reference evidence="7" key="1">
    <citation type="submission" date="2020-01" db="EMBL/GenBank/DDBJ databases">
        <authorList>
            <consortium name="DOE Joint Genome Institute"/>
            <person name="Haridas S."/>
            <person name="Albert R."/>
            <person name="Binder M."/>
            <person name="Bloem J."/>
            <person name="Labutti K."/>
            <person name="Salamov A."/>
            <person name="Andreopoulos B."/>
            <person name="Baker S.E."/>
            <person name="Barry K."/>
            <person name="Bills G."/>
            <person name="Bluhm B.H."/>
            <person name="Cannon C."/>
            <person name="Castanera R."/>
            <person name="Culley D.E."/>
            <person name="Daum C."/>
            <person name="Ezra D."/>
            <person name="Gonzalez J.B."/>
            <person name="Henrissat B."/>
            <person name="Kuo A."/>
            <person name="Liang C."/>
            <person name="Lipzen A."/>
            <person name="Lutzoni F."/>
            <person name="Magnuson J."/>
            <person name="Mondo S."/>
            <person name="Nolan M."/>
            <person name="Ohm R."/>
            <person name="Pangilinan J."/>
            <person name="Park H.-J."/>
            <person name="Ramirez L."/>
            <person name="Alfaro M."/>
            <person name="Sun H."/>
            <person name="Tritt A."/>
            <person name="Yoshinaga Y."/>
            <person name="Zwiers L.-H."/>
            <person name="Turgeon B.G."/>
            <person name="Goodwin S.B."/>
            <person name="Spatafora J.W."/>
            <person name="Crous P.W."/>
            <person name="Grigoriev I.V."/>
        </authorList>
    </citation>
    <scope>NUCLEOTIDE SEQUENCE</scope>
    <source>
        <strain evidence="7">CBS 342.82</strain>
    </source>
</reference>
<dbReference type="InterPro" id="IPR036390">
    <property type="entry name" value="WH_DNA-bd_sf"/>
</dbReference>
<reference evidence="7" key="3">
    <citation type="submission" date="2025-08" db="UniProtKB">
        <authorList>
            <consortium name="RefSeq"/>
        </authorList>
    </citation>
    <scope>IDENTIFICATION</scope>
    <source>
        <strain evidence="7">CBS 342.82</strain>
    </source>
</reference>
<keyword evidence="2" id="KW-0808">Transferase</keyword>
<dbReference type="InterPro" id="IPR012967">
    <property type="entry name" value="COMT_dimerisation"/>
</dbReference>
<feature type="domain" description="O-methyltransferase C-terminal" evidence="4">
    <location>
        <begin position="169"/>
        <end position="373"/>
    </location>
</feature>
<dbReference type="InterPro" id="IPR029063">
    <property type="entry name" value="SAM-dependent_MTases_sf"/>
</dbReference>
<dbReference type="GeneID" id="54363817"/>
<dbReference type="Gene3D" id="3.40.50.150">
    <property type="entry name" value="Vaccinia Virus protein VP39"/>
    <property type="match status" value="1"/>
</dbReference>
<dbReference type="InterPro" id="IPR036388">
    <property type="entry name" value="WH-like_DNA-bd_sf"/>
</dbReference>
<dbReference type="OrthoDB" id="1535081at2759"/>